<comment type="similarity">
    <text evidence="10 11">In the C-terminal section; belongs to the flavoprotein pyridine nucleotide cytochrome reductase family.</text>
</comment>
<evidence type="ECO:0000256" key="6">
    <source>
        <dbReference type="ARBA" id="ARBA00022857"/>
    </source>
</evidence>
<dbReference type="EC" id="1.6.2.4" evidence="10 11"/>
<feature type="domain" description="FAD-binding FR-type" evidence="14">
    <location>
        <begin position="313"/>
        <end position="554"/>
    </location>
</feature>
<comment type="caution">
    <text evidence="10">Lacks conserved residue(s) required for the propagation of feature annotation.</text>
</comment>
<dbReference type="GO" id="GO:0005829">
    <property type="term" value="C:cytosol"/>
    <property type="evidence" value="ECO:0007669"/>
    <property type="project" value="TreeGrafter"/>
</dbReference>
<dbReference type="PROSITE" id="PS50902">
    <property type="entry name" value="FLAVODOXIN_LIKE"/>
    <property type="match status" value="1"/>
</dbReference>
<keyword evidence="5 10" id="KW-0274">FAD</keyword>
<dbReference type="PRINTS" id="PR00371">
    <property type="entry name" value="FPNCR"/>
</dbReference>
<dbReference type="GO" id="GO:0005789">
    <property type="term" value="C:endoplasmic reticulum membrane"/>
    <property type="evidence" value="ECO:0007669"/>
    <property type="project" value="UniProtKB-SubCell"/>
</dbReference>
<dbReference type="SUPFAM" id="SSF52218">
    <property type="entry name" value="Flavoproteins"/>
    <property type="match status" value="1"/>
</dbReference>
<dbReference type="GO" id="GO:0003958">
    <property type="term" value="F:NADPH-hemoprotein reductase activity"/>
    <property type="evidence" value="ECO:0007669"/>
    <property type="project" value="UniProtKB-UniRule"/>
</dbReference>
<dbReference type="InterPro" id="IPR039261">
    <property type="entry name" value="FNR_nucleotide-bd"/>
</dbReference>
<evidence type="ECO:0000256" key="9">
    <source>
        <dbReference type="ARBA" id="ARBA00023136"/>
    </source>
</evidence>
<dbReference type="AlphaFoldDB" id="A0A553PIB8"/>
<evidence type="ECO:0000259" key="14">
    <source>
        <dbReference type="PROSITE" id="PS51384"/>
    </source>
</evidence>
<accession>A0A553PIB8</accession>
<feature type="binding site" evidence="10">
    <location>
        <begin position="170"/>
        <end position="173"/>
    </location>
    <ligand>
        <name>FMN</name>
        <dbReference type="ChEBI" id="CHEBI:58210"/>
    </ligand>
</feature>
<dbReference type="InterPro" id="IPR001709">
    <property type="entry name" value="Flavoprot_Pyr_Nucl_cyt_Rdtase"/>
</dbReference>
<feature type="binding site" evidence="10">
    <location>
        <position position="671"/>
    </location>
    <ligand>
        <name>NADP(+)</name>
        <dbReference type="ChEBI" id="CHEBI:58349"/>
    </ligand>
</feature>
<comment type="cofactor">
    <cofactor evidence="10">
        <name>FAD</name>
        <dbReference type="ChEBI" id="CHEBI:57692"/>
    </cofactor>
    <text evidence="10">Binds 1 FAD per monomer.</text>
</comment>
<dbReference type="SUPFAM" id="SSF63380">
    <property type="entry name" value="Riboflavin synthase domain-like"/>
    <property type="match status" value="1"/>
</dbReference>
<feature type="signal peptide" evidence="12">
    <location>
        <begin position="1"/>
        <end position="28"/>
    </location>
</feature>
<name>A0A553PIB8_TIGCA</name>
<dbReference type="OrthoDB" id="1856718at2759"/>
<dbReference type="InterPro" id="IPR001433">
    <property type="entry name" value="OxRdtase_FAD/NAD-bd"/>
</dbReference>
<dbReference type="InterPro" id="IPR023173">
    <property type="entry name" value="NADPH_Cyt_P450_Rdtase_alpha"/>
</dbReference>
<dbReference type="InterPro" id="IPR023208">
    <property type="entry name" value="P450R"/>
</dbReference>
<evidence type="ECO:0000256" key="11">
    <source>
        <dbReference type="PIRNR" id="PIRNR000208"/>
    </source>
</evidence>
<dbReference type="GO" id="GO:0010181">
    <property type="term" value="F:FMN binding"/>
    <property type="evidence" value="ECO:0007669"/>
    <property type="project" value="UniProtKB-UniRule"/>
</dbReference>
<dbReference type="InterPro" id="IPR008254">
    <property type="entry name" value="Flavodoxin/NO_synth"/>
</dbReference>
<sequence length="710" mass="81122">MGRFQDLSITLWSIFLFSSLLCWTQVNGTEETTPPEAEQPEDEPLLGYLDYFLLLVLGLAGYYWYSNRESQVETPIPSYVITPSTMPAGETGDKGFLSKMKSSKRRLVVFYGSQTGTAEEFAGRLAKEGARYGLKGIVADPEECDMEDLTAIKALEEDLEGPTLAVFMMATYGEGDPTDNAQELFDWLKGGSGDVEGLNFSVFALGNKTYEHFNAMGIFVDKQLEKQGGQRIFKLGLGDDDSNLEDDFITWKEGFWQAVCEKFNIEASAEDFNMRQYEEKVLAEGDYNPEKLYTGEPARLRSYITQRAPFDVKNPYLAPIRVNRNTHSDKSDRYCMHIELDIKDSRIRYDAGDHVAIYPKNNEELVNRLGELMGVDLDTVFTMTNLDEDSTKKHPFPCPTTYRTALTYYVDITALPRTHIMKELAEYCSDTAEKERLLLMSTTSLEGKDLYHNWVVESCRHITHILEDMPSCKPKIDHIMELLPRLQPRFYSISSSSRVHNDSIHVTGVVVEYSTKTGRLNKGVATTWLKPMVPNEGEEYKVPIYVRRSQFRLPNRPQTPIIMIGPGTGLAPFRGFIQERAWQKDQGKPVGETHLYFGCRNKDIDFIYRDELTKFEQDGVIQLHTAFSRDQEQKIYVSHRLRENAQKVWNLIGDQGAHLYVCGDAKMMAKDVHNIITEICEKEGNMSHEEAVAYVKKMEQQKRYSADVWS</sequence>
<dbReference type="SUPFAM" id="SSF52343">
    <property type="entry name" value="Ferredoxin reductase-like, C-terminal NADP-linked domain"/>
    <property type="match status" value="1"/>
</dbReference>
<dbReference type="FunFam" id="1.20.990.10:FF:000001">
    <property type="entry name" value="NADPH--cytochrome P450 reductase"/>
    <property type="match status" value="1"/>
</dbReference>
<evidence type="ECO:0000256" key="8">
    <source>
        <dbReference type="ARBA" id="ARBA00023002"/>
    </source>
</evidence>
<evidence type="ECO:0000256" key="4">
    <source>
        <dbReference type="ARBA" id="ARBA00022824"/>
    </source>
</evidence>
<dbReference type="InterPro" id="IPR001094">
    <property type="entry name" value="Flavdoxin-like"/>
</dbReference>
<keyword evidence="12" id="KW-0732">Signal</keyword>
<keyword evidence="1 10" id="KW-0285">Flavoprotein</keyword>
<comment type="function">
    <text evidence="10">This enzyme is required for electron transfer from NADP to cytochrome P450 in microsomes. It can also provide electron transfer to heme oxygenase and cytochrome B5.</text>
</comment>
<dbReference type="OMA" id="QKRYQRD"/>
<protein>
    <recommendedName>
        <fullName evidence="10 11">NADPH--cytochrome P450 reductase</fullName>
        <shortName evidence="10">CPR</shortName>
        <shortName evidence="10">P450R</shortName>
        <ecNumber evidence="10 11">1.6.2.4</ecNumber>
    </recommendedName>
</protein>
<comment type="caution">
    <text evidence="15">The sequence shown here is derived from an EMBL/GenBank/DDBJ whole genome shotgun (WGS) entry which is preliminary data.</text>
</comment>
<keyword evidence="2 10" id="KW-0288">FMN</keyword>
<feature type="binding site" evidence="10">
    <location>
        <begin position="628"/>
        <end position="629"/>
    </location>
    <ligand>
        <name>NADP(+)</name>
        <dbReference type="ChEBI" id="CHEBI:58349"/>
    </ligand>
</feature>
<dbReference type="GO" id="GO:0050661">
    <property type="term" value="F:NADP binding"/>
    <property type="evidence" value="ECO:0007669"/>
    <property type="project" value="UniProtKB-UniRule"/>
</dbReference>
<dbReference type="InterPro" id="IPR017927">
    <property type="entry name" value="FAD-bd_FR_type"/>
</dbReference>
<feature type="binding site" evidence="10">
    <location>
        <begin position="113"/>
        <end position="118"/>
    </location>
    <ligand>
        <name>FMN</name>
        <dbReference type="ChEBI" id="CHEBI:58210"/>
    </ligand>
</feature>
<dbReference type="GO" id="GO:0050660">
    <property type="term" value="F:flavin adenine dinucleotide binding"/>
    <property type="evidence" value="ECO:0007669"/>
    <property type="project" value="UniProtKB-UniRule"/>
</dbReference>
<dbReference type="EMBL" id="VCGU01000004">
    <property type="protein sequence ID" value="TRY77428.1"/>
    <property type="molecule type" value="Genomic_DNA"/>
</dbReference>
<feature type="binding site" evidence="10">
    <location>
        <begin position="507"/>
        <end position="509"/>
    </location>
    <ligand>
        <name>FAD</name>
        <dbReference type="ChEBI" id="CHEBI:57692"/>
    </ligand>
</feature>
<feature type="domain" description="Flavodoxin-like" evidence="13">
    <location>
        <begin position="107"/>
        <end position="256"/>
    </location>
</feature>
<proteinExistence type="inferred from homology"/>
<evidence type="ECO:0000313" key="15">
    <source>
        <dbReference type="EMBL" id="TRY77428.1"/>
    </source>
</evidence>
<dbReference type="PRINTS" id="PR00369">
    <property type="entry name" value="FLAVODOXIN"/>
</dbReference>
<feature type="binding site" evidence="10">
    <location>
        <begin position="205"/>
        <end position="214"/>
    </location>
    <ligand>
        <name>FMN</name>
        <dbReference type="ChEBI" id="CHEBI:58210"/>
    </ligand>
</feature>
<dbReference type="FunFam" id="3.40.50.80:FF:000001">
    <property type="entry name" value="NADPH--cytochrome P450 reductase 1"/>
    <property type="match status" value="1"/>
</dbReference>
<feature type="binding site" evidence="10">
    <location>
        <position position="709"/>
    </location>
    <ligand>
        <name>FAD</name>
        <dbReference type="ChEBI" id="CHEBI:57692"/>
    </ligand>
</feature>
<evidence type="ECO:0000256" key="2">
    <source>
        <dbReference type="ARBA" id="ARBA00022643"/>
    </source>
</evidence>
<feature type="binding site" evidence="10">
    <location>
        <position position="568"/>
    </location>
    <ligand>
        <name>NADP(+)</name>
        <dbReference type="ChEBI" id="CHEBI:58349"/>
    </ligand>
</feature>
<evidence type="ECO:0000313" key="16">
    <source>
        <dbReference type="Proteomes" id="UP000318571"/>
    </source>
</evidence>
<keyword evidence="7" id="KW-1133">Transmembrane helix</keyword>
<dbReference type="GO" id="GO:0009725">
    <property type="term" value="P:response to hormone"/>
    <property type="evidence" value="ECO:0007669"/>
    <property type="project" value="TreeGrafter"/>
</dbReference>
<organism evidence="15 16">
    <name type="scientific">Tigriopus californicus</name>
    <name type="common">Marine copepod</name>
    <dbReference type="NCBI Taxonomy" id="6832"/>
    <lineage>
        <taxon>Eukaryota</taxon>
        <taxon>Metazoa</taxon>
        <taxon>Ecdysozoa</taxon>
        <taxon>Arthropoda</taxon>
        <taxon>Crustacea</taxon>
        <taxon>Multicrustacea</taxon>
        <taxon>Hexanauplia</taxon>
        <taxon>Copepoda</taxon>
        <taxon>Harpacticoida</taxon>
        <taxon>Harpacticidae</taxon>
        <taxon>Tigriopus</taxon>
    </lineage>
</organism>
<keyword evidence="3" id="KW-0812">Transmembrane</keyword>
<evidence type="ECO:0000256" key="12">
    <source>
        <dbReference type="SAM" id="SignalP"/>
    </source>
</evidence>
<dbReference type="STRING" id="6832.A0A553PIB8"/>
<evidence type="ECO:0000256" key="5">
    <source>
        <dbReference type="ARBA" id="ARBA00022827"/>
    </source>
</evidence>
<keyword evidence="9 10" id="KW-0472">Membrane</keyword>
<dbReference type="CDD" id="cd06204">
    <property type="entry name" value="CYPOR"/>
    <property type="match status" value="1"/>
</dbReference>
<feature type="binding site" evidence="10">
    <location>
        <position position="513"/>
    </location>
    <ligand>
        <name>FAD</name>
        <dbReference type="ChEBI" id="CHEBI:57692"/>
    </ligand>
</feature>
<comment type="similarity">
    <text evidence="10">Belongs to the NADPH--cytochrome P450 reductase family.</text>
</comment>
<dbReference type="InterPro" id="IPR003097">
    <property type="entry name" value="CysJ-like_FAD-binding"/>
</dbReference>
<dbReference type="Pfam" id="PF00258">
    <property type="entry name" value="Flavodoxin_1"/>
    <property type="match status" value="1"/>
</dbReference>
<feature type="binding site" evidence="10">
    <location>
        <position position="240"/>
    </location>
    <ligand>
        <name>FMN</name>
        <dbReference type="ChEBI" id="CHEBI:58210"/>
    </ligand>
</feature>
<comment type="cofactor">
    <cofactor evidence="10">
        <name>FMN</name>
        <dbReference type="ChEBI" id="CHEBI:58210"/>
    </cofactor>
    <text evidence="10">Binds 1 FMN per monomer.</text>
</comment>
<comment type="subcellular location">
    <subcellularLocation>
        <location evidence="10">Endoplasmic reticulum membrane</location>
        <topology evidence="10">Single-pass membrane protein</topology>
        <orientation evidence="10">Cytoplasmic side</orientation>
    </subcellularLocation>
</comment>
<feature type="binding site" evidence="10">
    <location>
        <position position="333"/>
    </location>
    <ligand>
        <name>NADP(+)</name>
        <dbReference type="ChEBI" id="CHEBI:58349"/>
    </ligand>
</feature>
<keyword evidence="8 10" id="KW-0560">Oxidoreductase</keyword>
<dbReference type="PIRSF" id="PIRSF000208">
    <property type="entry name" value="P450R"/>
    <property type="match status" value="1"/>
</dbReference>
<dbReference type="PANTHER" id="PTHR19384:SF17">
    <property type="entry name" value="NADPH--CYTOCHROME P450 REDUCTASE"/>
    <property type="match status" value="1"/>
</dbReference>
<dbReference type="Proteomes" id="UP000318571">
    <property type="component" value="Chromosome 5"/>
</dbReference>
<dbReference type="HAMAP" id="MF_03212">
    <property type="entry name" value="NCPR"/>
    <property type="match status" value="1"/>
</dbReference>
<dbReference type="Pfam" id="PF00175">
    <property type="entry name" value="NAD_binding_1"/>
    <property type="match status" value="1"/>
</dbReference>
<reference evidence="15 16" key="1">
    <citation type="journal article" date="2018" name="Nat. Ecol. Evol.">
        <title>Genomic signatures of mitonuclear coevolution across populations of Tigriopus californicus.</title>
        <authorList>
            <person name="Barreto F.S."/>
            <person name="Watson E.T."/>
            <person name="Lima T.G."/>
            <person name="Willett C.S."/>
            <person name="Edmands S."/>
            <person name="Li W."/>
            <person name="Burton R.S."/>
        </authorList>
    </citation>
    <scope>NUCLEOTIDE SEQUENCE [LARGE SCALE GENOMIC DNA]</scope>
    <source>
        <strain evidence="15 16">San Diego</strain>
    </source>
</reference>
<evidence type="ECO:0000259" key="13">
    <source>
        <dbReference type="PROSITE" id="PS50902"/>
    </source>
</evidence>
<evidence type="ECO:0000256" key="7">
    <source>
        <dbReference type="ARBA" id="ARBA00022989"/>
    </source>
</evidence>
<comment type="catalytic activity">
    <reaction evidence="10 11">
        <text>2 oxidized [cytochrome P450] + NADPH = 2 reduced [cytochrome P450] + NADP(+) + H(+)</text>
        <dbReference type="Rhea" id="RHEA:24040"/>
        <dbReference type="Rhea" id="RHEA-COMP:14627"/>
        <dbReference type="Rhea" id="RHEA-COMP:14628"/>
        <dbReference type="ChEBI" id="CHEBI:15378"/>
        <dbReference type="ChEBI" id="CHEBI:55376"/>
        <dbReference type="ChEBI" id="CHEBI:57783"/>
        <dbReference type="ChEBI" id="CHEBI:58349"/>
        <dbReference type="ChEBI" id="CHEBI:60344"/>
        <dbReference type="EC" id="1.6.2.4"/>
    </reaction>
</comment>
<evidence type="ECO:0000256" key="10">
    <source>
        <dbReference type="HAMAP-Rule" id="MF_03212"/>
    </source>
</evidence>
<feature type="binding site" evidence="10">
    <location>
        <begin position="489"/>
        <end position="492"/>
    </location>
    <ligand>
        <name>FAD</name>
        <dbReference type="ChEBI" id="CHEBI:57692"/>
    </ligand>
</feature>
<dbReference type="Gene3D" id="1.20.990.10">
    <property type="entry name" value="NADPH-cytochrome p450 Reductase, Chain A, domain 3"/>
    <property type="match status" value="1"/>
</dbReference>
<keyword evidence="6 10" id="KW-0521">NADP</keyword>
<keyword evidence="4 10" id="KW-0256">Endoplasmic reticulum</keyword>
<dbReference type="Pfam" id="PF00667">
    <property type="entry name" value="FAD_binding_1"/>
    <property type="match status" value="1"/>
</dbReference>
<dbReference type="InterPro" id="IPR017938">
    <property type="entry name" value="Riboflavin_synthase-like_b-brl"/>
</dbReference>
<keyword evidence="16" id="KW-1185">Reference proteome</keyword>
<evidence type="ECO:0000256" key="3">
    <source>
        <dbReference type="ARBA" id="ARBA00022692"/>
    </source>
</evidence>
<evidence type="ECO:0000256" key="1">
    <source>
        <dbReference type="ARBA" id="ARBA00022630"/>
    </source>
</evidence>
<dbReference type="PROSITE" id="PS51384">
    <property type="entry name" value="FAD_FR"/>
    <property type="match status" value="1"/>
</dbReference>
<dbReference type="Gene3D" id="3.40.50.360">
    <property type="match status" value="1"/>
</dbReference>
<dbReference type="Gene3D" id="3.40.50.80">
    <property type="entry name" value="Nucleotide-binding domain of ferredoxin-NADP reductase (FNR) module"/>
    <property type="match status" value="1"/>
</dbReference>
<dbReference type="Gene3D" id="2.40.30.10">
    <property type="entry name" value="Translation factors"/>
    <property type="match status" value="1"/>
</dbReference>
<gene>
    <name evidence="15" type="ORF">TCAL_06880</name>
</gene>
<dbReference type="InterPro" id="IPR029039">
    <property type="entry name" value="Flavoprotein-like_sf"/>
</dbReference>
<feature type="binding site" evidence="10">
    <location>
        <begin position="523"/>
        <end position="526"/>
    </location>
    <ligand>
        <name>FAD</name>
        <dbReference type="ChEBI" id="CHEBI:57692"/>
    </ligand>
</feature>
<feature type="chain" id="PRO_5021882081" description="NADPH--cytochrome P450 reductase" evidence="12">
    <location>
        <begin position="29"/>
        <end position="710"/>
    </location>
</feature>
<comment type="similarity">
    <text evidence="10">In the N-terminal section; belongs to the flavodoxin family.</text>
</comment>
<dbReference type="PANTHER" id="PTHR19384">
    <property type="entry name" value="NITRIC OXIDE SYNTHASE-RELATED"/>
    <property type="match status" value="1"/>
</dbReference>